<organism evidence="3 4">
    <name type="scientific">Phialophora macrospora</name>
    <dbReference type="NCBI Taxonomy" id="1851006"/>
    <lineage>
        <taxon>Eukaryota</taxon>
        <taxon>Fungi</taxon>
        <taxon>Dikarya</taxon>
        <taxon>Ascomycota</taxon>
        <taxon>Pezizomycotina</taxon>
        <taxon>Eurotiomycetes</taxon>
        <taxon>Chaetothyriomycetidae</taxon>
        <taxon>Chaetothyriales</taxon>
        <taxon>Herpotrichiellaceae</taxon>
        <taxon>Phialophora</taxon>
    </lineage>
</organism>
<dbReference type="STRING" id="5601.A0A0D2F968"/>
<dbReference type="Proteomes" id="UP000054266">
    <property type="component" value="Unassembled WGS sequence"/>
</dbReference>
<dbReference type="PANTHER" id="PTHR10622:SF10">
    <property type="entry name" value="HET DOMAIN-CONTAINING PROTEIN"/>
    <property type="match status" value="1"/>
</dbReference>
<protein>
    <submittedName>
        <fullName evidence="3">Uncharacterized protein</fullName>
    </submittedName>
</protein>
<evidence type="ECO:0000313" key="3">
    <source>
        <dbReference type="EMBL" id="KIW64523.1"/>
    </source>
</evidence>
<dbReference type="EMBL" id="KN846961">
    <property type="protein sequence ID" value="KIW64523.1"/>
    <property type="molecule type" value="Genomic_DNA"/>
</dbReference>
<reference evidence="3 4" key="1">
    <citation type="submission" date="2015-01" db="EMBL/GenBank/DDBJ databases">
        <title>The Genome Sequence of Capronia semiimmersa CBS27337.</title>
        <authorList>
            <consortium name="The Broad Institute Genomics Platform"/>
            <person name="Cuomo C."/>
            <person name="de Hoog S."/>
            <person name="Gorbushina A."/>
            <person name="Stielow B."/>
            <person name="Teixiera M."/>
            <person name="Abouelleil A."/>
            <person name="Chapman S.B."/>
            <person name="Priest M."/>
            <person name="Young S.K."/>
            <person name="Wortman J."/>
            <person name="Nusbaum C."/>
            <person name="Birren B."/>
        </authorList>
    </citation>
    <scope>NUCLEOTIDE SEQUENCE [LARGE SCALE GENOMIC DNA]</scope>
    <source>
        <strain evidence="3 4">CBS 27337</strain>
    </source>
</reference>
<feature type="domain" description="Heterokaryon incompatibility" evidence="1">
    <location>
        <begin position="22"/>
        <end position="106"/>
    </location>
</feature>
<dbReference type="HOGENOM" id="CLU_000288_138_13_1"/>
<sequence>MRLIDALTLQLQWFDDDKIPKYAILSHRWEEEEVLYEDMRSRTAPRLRGYTKLQNACEQARKDGCQYIWIDTCCINKDSSSELSEAINSMYAWYQNSERCYAFLSDVRLPSGETVVGDDFERSVWWERAWTLQELIAPGHIDFFEYSWRHIGTRSTLLDRISQTTGIHKNALLERRPHDFSIAQRMSWASKRKSTRREDIAYSLLGIFDVNMPMLYGEGMKAFVRLQEEIIKRSDDQSIFAWEASMEQPQLLADSPWAFRNCRDIVPCPIPHHRPTPYSLTNMGLEIQIPHIIWSLNTYLALLLCHDQTTKHHVGIFLGVNAGPGQHARIFLDKASIQYIRPERFIELELRQSAQLTYGANVPTHVRQEELLRASPHSGKLLIRQIGWHWTGSLYGFHLGACYAWPRELEGSEQLTVYARRWDPRTMTMELPDGSYGTAGVVVFRHPARSRNPCVAVKLGFDVEFRPVCLIWYHFPPPKTVDYRPLQTLVSEEPQSPQELDRFLDSRWVGGDTQHDGSLGLSSTEFPGVTFDGMNPESEMCFFTGTDRRLSKQRTALLERTGLSVQFNYEMIPALRGRHGWVFTLLFEKDFQPIQN</sequence>
<dbReference type="AlphaFoldDB" id="A0A0D2F968"/>
<dbReference type="InterPro" id="IPR010730">
    <property type="entry name" value="HET"/>
</dbReference>
<evidence type="ECO:0000259" key="2">
    <source>
        <dbReference type="Pfam" id="PF26640"/>
    </source>
</evidence>
<dbReference type="PANTHER" id="PTHR10622">
    <property type="entry name" value="HET DOMAIN-CONTAINING PROTEIN"/>
    <property type="match status" value="1"/>
</dbReference>
<keyword evidence="4" id="KW-1185">Reference proteome</keyword>
<gene>
    <name evidence="3" type="ORF">PV04_09451</name>
</gene>
<evidence type="ECO:0000313" key="4">
    <source>
        <dbReference type="Proteomes" id="UP000054266"/>
    </source>
</evidence>
<evidence type="ECO:0000259" key="1">
    <source>
        <dbReference type="Pfam" id="PF06985"/>
    </source>
</evidence>
<dbReference type="Pfam" id="PF26640">
    <property type="entry name" value="DUF8212"/>
    <property type="match status" value="1"/>
</dbReference>
<name>A0A0D2F968_9EURO</name>
<accession>A0A0D2F968</accession>
<dbReference type="Pfam" id="PF06985">
    <property type="entry name" value="HET"/>
    <property type="match status" value="1"/>
</dbReference>
<dbReference type="InterPro" id="IPR058525">
    <property type="entry name" value="DUF8212"/>
</dbReference>
<proteinExistence type="predicted"/>
<feature type="domain" description="DUF8212" evidence="2">
    <location>
        <begin position="221"/>
        <end position="257"/>
    </location>
</feature>